<dbReference type="InterPro" id="IPR005467">
    <property type="entry name" value="His_kinase_dom"/>
</dbReference>
<evidence type="ECO:0000256" key="7">
    <source>
        <dbReference type="ARBA" id="ARBA00022692"/>
    </source>
</evidence>
<proteinExistence type="predicted"/>
<dbReference type="Pfam" id="PF01627">
    <property type="entry name" value="Hpt"/>
    <property type="match status" value="1"/>
</dbReference>
<dbReference type="Gene3D" id="3.40.50.2300">
    <property type="match status" value="2"/>
</dbReference>
<name>A0A1W1H744_9BACT</name>
<feature type="modified residue" description="4-aspartylphosphate" evidence="17">
    <location>
        <position position="667"/>
    </location>
</feature>
<evidence type="ECO:0000256" key="13">
    <source>
        <dbReference type="ARBA" id="ARBA00023136"/>
    </source>
</evidence>
<dbReference type="SMART" id="SM00388">
    <property type="entry name" value="HisKA"/>
    <property type="match status" value="1"/>
</dbReference>
<evidence type="ECO:0000256" key="2">
    <source>
        <dbReference type="ARBA" id="ARBA00004651"/>
    </source>
</evidence>
<comment type="subunit">
    <text evidence="14">At low DSF concentrations, interacts with RpfF.</text>
</comment>
<dbReference type="Gene3D" id="6.10.340.10">
    <property type="match status" value="1"/>
</dbReference>
<feature type="domain" description="Response regulatory" evidence="20">
    <location>
        <begin position="466"/>
        <end position="588"/>
    </location>
</feature>
<evidence type="ECO:0000259" key="19">
    <source>
        <dbReference type="PROSITE" id="PS50109"/>
    </source>
</evidence>
<dbReference type="CDD" id="cd00082">
    <property type="entry name" value="HisKA"/>
    <property type="match status" value="1"/>
</dbReference>
<dbReference type="InterPro" id="IPR003594">
    <property type="entry name" value="HATPase_dom"/>
</dbReference>
<keyword evidence="10" id="KW-0067">ATP-binding</keyword>
<dbReference type="Gene3D" id="3.30.565.10">
    <property type="entry name" value="Histidine kinase-like ATPase, C-terminal domain"/>
    <property type="match status" value="1"/>
</dbReference>
<protein>
    <recommendedName>
        <fullName evidence="15">Sensory/regulatory protein RpfC</fullName>
        <ecNumber evidence="3">2.7.13.3</ecNumber>
    </recommendedName>
</protein>
<dbReference type="PANTHER" id="PTHR45339">
    <property type="entry name" value="HYBRID SIGNAL TRANSDUCTION HISTIDINE KINASE J"/>
    <property type="match status" value="1"/>
</dbReference>
<dbReference type="InterPro" id="IPR003660">
    <property type="entry name" value="HAMP_dom"/>
</dbReference>
<evidence type="ECO:0000256" key="8">
    <source>
        <dbReference type="ARBA" id="ARBA00022741"/>
    </source>
</evidence>
<keyword evidence="9 23" id="KW-0418">Kinase</keyword>
<dbReference type="PROSITE" id="PS50109">
    <property type="entry name" value="HIS_KIN"/>
    <property type="match status" value="1"/>
</dbReference>
<dbReference type="PANTHER" id="PTHR45339:SF1">
    <property type="entry name" value="HYBRID SIGNAL TRANSDUCTION HISTIDINE KINASE J"/>
    <property type="match status" value="1"/>
</dbReference>
<dbReference type="Gene3D" id="1.10.287.130">
    <property type="match status" value="1"/>
</dbReference>
<keyword evidence="18" id="KW-0175">Coiled coil</keyword>
<reference evidence="23 24" key="1">
    <citation type="submission" date="2017-03" db="EMBL/GenBank/DDBJ databases">
        <authorList>
            <person name="Afonso C.L."/>
            <person name="Miller P.J."/>
            <person name="Scott M.A."/>
            <person name="Spackman E."/>
            <person name="Goraichik I."/>
            <person name="Dimitrov K.M."/>
            <person name="Suarez D.L."/>
            <person name="Swayne D.E."/>
        </authorList>
    </citation>
    <scope>NUCLEOTIDE SEQUENCE [LARGE SCALE GENOMIC DNA]</scope>
    <source>
        <strain evidence="23">PRJEB14757</strain>
    </source>
</reference>
<evidence type="ECO:0000256" key="18">
    <source>
        <dbReference type="SAM" id="Coils"/>
    </source>
</evidence>
<feature type="modified residue" description="4-aspartylphosphate" evidence="17">
    <location>
        <position position="521"/>
    </location>
</feature>
<feature type="domain" description="Histidine kinase" evidence="19">
    <location>
        <begin position="201"/>
        <end position="447"/>
    </location>
</feature>
<dbReference type="SMART" id="SM00073">
    <property type="entry name" value="HPT"/>
    <property type="match status" value="1"/>
</dbReference>
<organism evidence="23 24">
    <name type="scientific">Desulfamplus magnetovallimortis</name>
    <dbReference type="NCBI Taxonomy" id="1246637"/>
    <lineage>
        <taxon>Bacteria</taxon>
        <taxon>Pseudomonadati</taxon>
        <taxon>Thermodesulfobacteriota</taxon>
        <taxon>Desulfobacteria</taxon>
        <taxon>Desulfobacterales</taxon>
        <taxon>Desulfobacteraceae</taxon>
        <taxon>Desulfamplus</taxon>
    </lineage>
</organism>
<dbReference type="Pfam" id="PF00072">
    <property type="entry name" value="Response_reg"/>
    <property type="match status" value="2"/>
</dbReference>
<keyword evidence="7" id="KW-0812">Transmembrane</keyword>
<dbReference type="SUPFAM" id="SSF52172">
    <property type="entry name" value="CheY-like"/>
    <property type="match status" value="2"/>
</dbReference>
<dbReference type="GO" id="GO:0005886">
    <property type="term" value="C:plasma membrane"/>
    <property type="evidence" value="ECO:0007669"/>
    <property type="project" value="UniProtKB-SubCell"/>
</dbReference>
<dbReference type="InterPro" id="IPR008207">
    <property type="entry name" value="Sig_transdc_His_kin_Hpt_dom"/>
</dbReference>
<dbReference type="FunFam" id="3.30.565.10:FF:000010">
    <property type="entry name" value="Sensor histidine kinase RcsC"/>
    <property type="match status" value="1"/>
</dbReference>
<dbReference type="PROSITE" id="PS50110">
    <property type="entry name" value="RESPONSE_REGULATORY"/>
    <property type="match status" value="2"/>
</dbReference>
<keyword evidence="4" id="KW-1003">Cell membrane</keyword>
<evidence type="ECO:0000256" key="11">
    <source>
        <dbReference type="ARBA" id="ARBA00022989"/>
    </source>
</evidence>
<dbReference type="PROSITE" id="PS50885">
    <property type="entry name" value="HAMP"/>
    <property type="match status" value="1"/>
</dbReference>
<evidence type="ECO:0000256" key="14">
    <source>
        <dbReference type="ARBA" id="ARBA00064003"/>
    </source>
</evidence>
<evidence type="ECO:0000256" key="10">
    <source>
        <dbReference type="ARBA" id="ARBA00022840"/>
    </source>
</evidence>
<keyword evidence="8" id="KW-0547">Nucleotide-binding</keyword>
<keyword evidence="13" id="KW-0472">Membrane</keyword>
<feature type="domain" description="HAMP" evidence="21">
    <location>
        <begin position="104"/>
        <end position="151"/>
    </location>
</feature>
<dbReference type="InterPro" id="IPR036097">
    <property type="entry name" value="HisK_dim/P_sf"/>
</dbReference>
<feature type="coiled-coil region" evidence="18">
    <location>
        <begin position="164"/>
        <end position="201"/>
    </location>
</feature>
<evidence type="ECO:0000256" key="17">
    <source>
        <dbReference type="PROSITE-ProRule" id="PRU00169"/>
    </source>
</evidence>
<dbReference type="InterPro" id="IPR003661">
    <property type="entry name" value="HisK_dim/P_dom"/>
</dbReference>
<evidence type="ECO:0000256" key="12">
    <source>
        <dbReference type="ARBA" id="ARBA00023012"/>
    </source>
</evidence>
<comment type="catalytic activity">
    <reaction evidence="1">
        <text>ATP + protein L-histidine = ADP + protein N-phospho-L-histidine.</text>
        <dbReference type="EC" id="2.7.13.3"/>
    </reaction>
</comment>
<evidence type="ECO:0000256" key="4">
    <source>
        <dbReference type="ARBA" id="ARBA00022475"/>
    </source>
</evidence>
<keyword evidence="5 17" id="KW-0597">Phosphoprotein</keyword>
<sequence length="982" mass="110473">MQVSGNSVACLLILTKVPYMLSVNEKDIDKITEVFYLLLKGKTPSPIELPQDYPENEMHQAVDYINRFISEYNHATEIAYALSRGELIIEKNRRGKLLIHQSLKSLQASLKTLTWTTQQIAKGDFSQRVNFMGDFSDAFNQMTDQLKNSFLEQEKGNRILQEKVEELGKARRAMMEIMNDLEEAKQKAEAATKAKGDFLANMSHEIRTPMNAVIGLSHLVLKTDLDPRQKDYIEKILLSARNLLGIINDILDFSKIEAGKLDIESIPFNMNDVITNLSNTVILKAHEKNLEFVFAVSPEIPMNLVGDPLRLGQIILNLCNNAIKFTDKGSIIFRIEMVKPHLCKIEHVNSDSDTIEQPIQQSAPLENKSITLKFSVTDSGIGLSDEQQAKLFKSFQQADSSTTRKFGGTGLGLAISKKLTEMMGGEIGVTSRLNQGSTFYFTARFGLQDNSPEENSILPEKLRNIRVLIVDDNQVVREIFKRYLVKFGFQTNSVSSGDAALAEIKKSFKQGNCMYDLILMDWQMPGLDGIATARQIRNEFKDASPKIIMATSHGREDIIQKSKDIRLDGFLIKPVTQSLLFDSIMSAFGYEVEQRALSEGDIVKVPEGFDAIRGAQILLVEDNEINQQVATEILQDEGFFITIANNGKEAVKMITESKDLFDVTLMDLQMPVMSGYEATRIVRSLNYNIPIIAMTADAMSGVQEKVLEEGMNDYVTKPVVPFELFKALVSWIKPGKRELPREYLAKRENEKRDVMGAVLSSDSNINDGNSSSNIFPSAWELPFTELPGIDIDMGLSRTNKNKKLYQDIIVKFYDTHQHFIKELKEHLDNSDDNTAQRMAHTLKGVAGNIGAVELQKKAALLEAAIANQKQDTFSVMIKDVEENLNQILTELSPYVNKIKKIDQKENASIETGTPELLKEKLIELQPHLKKSRAKPCKAIMESINEMAWSDEFEPSINNISKSLKRYKFADAEAILSDLMNLL</sequence>
<dbReference type="SMART" id="SM00448">
    <property type="entry name" value="REC"/>
    <property type="match status" value="2"/>
</dbReference>
<keyword evidence="6" id="KW-0808">Transferase</keyword>
<dbReference type="GO" id="GO:0005524">
    <property type="term" value="F:ATP binding"/>
    <property type="evidence" value="ECO:0007669"/>
    <property type="project" value="UniProtKB-KW"/>
</dbReference>
<evidence type="ECO:0000259" key="22">
    <source>
        <dbReference type="PROSITE" id="PS50894"/>
    </source>
</evidence>
<evidence type="ECO:0000313" key="24">
    <source>
        <dbReference type="Proteomes" id="UP000191931"/>
    </source>
</evidence>
<dbReference type="SUPFAM" id="SSF47384">
    <property type="entry name" value="Homodimeric domain of signal transducing histidine kinase"/>
    <property type="match status" value="1"/>
</dbReference>
<dbReference type="Gene3D" id="1.20.120.160">
    <property type="entry name" value="HPT domain"/>
    <property type="match status" value="1"/>
</dbReference>
<dbReference type="InterPro" id="IPR001789">
    <property type="entry name" value="Sig_transdc_resp-reg_receiver"/>
</dbReference>
<dbReference type="Proteomes" id="UP000191931">
    <property type="component" value="Unassembled WGS sequence"/>
</dbReference>
<keyword evidence="24" id="KW-1185">Reference proteome</keyword>
<dbReference type="CDD" id="cd00088">
    <property type="entry name" value="HPT"/>
    <property type="match status" value="1"/>
</dbReference>
<evidence type="ECO:0000256" key="9">
    <source>
        <dbReference type="ARBA" id="ARBA00022777"/>
    </source>
</evidence>
<feature type="domain" description="HPt" evidence="22">
    <location>
        <begin position="801"/>
        <end position="898"/>
    </location>
</feature>
<evidence type="ECO:0000256" key="6">
    <source>
        <dbReference type="ARBA" id="ARBA00022679"/>
    </source>
</evidence>
<evidence type="ECO:0000256" key="15">
    <source>
        <dbReference type="ARBA" id="ARBA00068150"/>
    </source>
</evidence>
<dbReference type="PRINTS" id="PR00344">
    <property type="entry name" value="BCTRLSENSOR"/>
</dbReference>
<dbReference type="InterPro" id="IPR004358">
    <property type="entry name" value="Sig_transdc_His_kin-like_C"/>
</dbReference>
<dbReference type="PROSITE" id="PS50894">
    <property type="entry name" value="HPT"/>
    <property type="match status" value="1"/>
</dbReference>
<keyword evidence="12" id="KW-0902">Two-component regulatory system</keyword>
<dbReference type="CDD" id="cd17546">
    <property type="entry name" value="REC_hyHK_CKI1_RcsC-like"/>
    <property type="match status" value="2"/>
</dbReference>
<evidence type="ECO:0000259" key="20">
    <source>
        <dbReference type="PROSITE" id="PS50110"/>
    </source>
</evidence>
<dbReference type="InterPro" id="IPR036641">
    <property type="entry name" value="HPT_dom_sf"/>
</dbReference>
<feature type="domain" description="Response regulatory" evidence="20">
    <location>
        <begin position="616"/>
        <end position="732"/>
    </location>
</feature>
<dbReference type="Pfam" id="PF02518">
    <property type="entry name" value="HATPase_c"/>
    <property type="match status" value="1"/>
</dbReference>
<evidence type="ECO:0000256" key="3">
    <source>
        <dbReference type="ARBA" id="ARBA00012438"/>
    </source>
</evidence>
<dbReference type="EMBL" id="FWEV01000036">
    <property type="protein sequence ID" value="SLM28301.1"/>
    <property type="molecule type" value="Genomic_DNA"/>
</dbReference>
<dbReference type="InterPro" id="IPR036890">
    <property type="entry name" value="HATPase_C_sf"/>
</dbReference>
<dbReference type="CDD" id="cd16922">
    <property type="entry name" value="HATPase_EvgS-ArcB-TorS-like"/>
    <property type="match status" value="1"/>
</dbReference>
<keyword evidence="11" id="KW-1133">Transmembrane helix</keyword>
<dbReference type="Pfam" id="PF00512">
    <property type="entry name" value="HisKA"/>
    <property type="match status" value="1"/>
</dbReference>
<dbReference type="InterPro" id="IPR011006">
    <property type="entry name" value="CheY-like_superfamily"/>
</dbReference>
<evidence type="ECO:0000313" key="23">
    <source>
        <dbReference type="EMBL" id="SLM28301.1"/>
    </source>
</evidence>
<dbReference type="SMART" id="SM00387">
    <property type="entry name" value="HATPase_c"/>
    <property type="match status" value="1"/>
</dbReference>
<comment type="subcellular location">
    <subcellularLocation>
        <location evidence="2">Cell membrane</location>
        <topology evidence="2">Multi-pass membrane protein</topology>
    </subcellularLocation>
</comment>
<dbReference type="AlphaFoldDB" id="A0A1W1H744"/>
<dbReference type="STRING" id="1246637.MTBBW1_1300041"/>
<dbReference type="OrthoDB" id="9758705at2"/>
<dbReference type="GO" id="GO:0000155">
    <property type="term" value="F:phosphorelay sensor kinase activity"/>
    <property type="evidence" value="ECO:0007669"/>
    <property type="project" value="InterPro"/>
</dbReference>
<evidence type="ECO:0000256" key="16">
    <source>
        <dbReference type="PROSITE-ProRule" id="PRU00110"/>
    </source>
</evidence>
<feature type="modified residue" description="Phosphohistidine" evidence="16">
    <location>
        <position position="840"/>
    </location>
</feature>
<accession>A0A1W1H744</accession>
<evidence type="ECO:0000256" key="5">
    <source>
        <dbReference type="ARBA" id="ARBA00022553"/>
    </source>
</evidence>
<dbReference type="SUPFAM" id="SSF55874">
    <property type="entry name" value="ATPase domain of HSP90 chaperone/DNA topoisomerase II/histidine kinase"/>
    <property type="match status" value="1"/>
</dbReference>
<gene>
    <name evidence="23" type="ORF">MTBBW1_1300041</name>
</gene>
<dbReference type="SUPFAM" id="SSF47226">
    <property type="entry name" value="Histidine-containing phosphotransfer domain, HPT domain"/>
    <property type="match status" value="1"/>
</dbReference>
<dbReference type="FunFam" id="1.10.287.130:FF:000002">
    <property type="entry name" value="Two-component osmosensing histidine kinase"/>
    <property type="match status" value="1"/>
</dbReference>
<dbReference type="CDD" id="cd06225">
    <property type="entry name" value="HAMP"/>
    <property type="match status" value="1"/>
</dbReference>
<evidence type="ECO:0000256" key="1">
    <source>
        <dbReference type="ARBA" id="ARBA00000085"/>
    </source>
</evidence>
<dbReference type="EC" id="2.7.13.3" evidence="3"/>
<evidence type="ECO:0000259" key="21">
    <source>
        <dbReference type="PROSITE" id="PS50885"/>
    </source>
</evidence>